<evidence type="ECO:0000256" key="1">
    <source>
        <dbReference type="ARBA" id="ARBA00004339"/>
    </source>
</evidence>
<dbReference type="Pfam" id="PF00497">
    <property type="entry name" value="SBP_bac_3"/>
    <property type="match status" value="1"/>
</dbReference>
<dbReference type="Gene3D" id="1.10.530.10">
    <property type="match status" value="1"/>
</dbReference>
<accession>A0A3B0V254</accession>
<dbReference type="AlphaFoldDB" id="A0A3B0V254"/>
<keyword evidence="3" id="KW-0472">Membrane</keyword>
<keyword evidence="2" id="KW-0732">Signal</keyword>
<organism evidence="5">
    <name type="scientific">hydrothermal vent metagenome</name>
    <dbReference type="NCBI Taxonomy" id="652676"/>
    <lineage>
        <taxon>unclassified sequences</taxon>
        <taxon>metagenomes</taxon>
        <taxon>ecological metagenomes</taxon>
    </lineage>
</organism>
<dbReference type="EMBL" id="UOEW01000174">
    <property type="protein sequence ID" value="VAW37615.1"/>
    <property type="molecule type" value="Genomic_DNA"/>
</dbReference>
<dbReference type="GO" id="GO:0008933">
    <property type="term" value="F:peptidoglycan lytic transglycosylase activity"/>
    <property type="evidence" value="ECO:0007669"/>
    <property type="project" value="InterPro"/>
</dbReference>
<feature type="domain" description="Solute-binding protein family 3/N-terminal" evidence="4">
    <location>
        <begin position="31"/>
        <end position="252"/>
    </location>
</feature>
<dbReference type="PANTHER" id="PTHR35936">
    <property type="entry name" value="MEMBRANE-BOUND LYTIC MUREIN TRANSGLYCOSYLASE F"/>
    <property type="match status" value="1"/>
</dbReference>
<proteinExistence type="predicted"/>
<reference evidence="5" key="1">
    <citation type="submission" date="2018-06" db="EMBL/GenBank/DDBJ databases">
        <authorList>
            <person name="Zhirakovskaya E."/>
        </authorList>
    </citation>
    <scope>NUCLEOTIDE SEQUENCE</scope>
</reference>
<protein>
    <submittedName>
        <fullName evidence="5">Transglycosylase, Slt family</fullName>
    </submittedName>
</protein>
<dbReference type="PANTHER" id="PTHR35936:SF32">
    <property type="entry name" value="MEMBRANE-BOUND LYTIC MUREIN TRANSGLYCOSYLASE F"/>
    <property type="match status" value="1"/>
</dbReference>
<dbReference type="Gene3D" id="3.40.190.10">
    <property type="entry name" value="Periplasmic binding protein-like II"/>
    <property type="match status" value="2"/>
</dbReference>
<gene>
    <name evidence="5" type="ORF">MNBD_GAMMA01-2300</name>
</gene>
<dbReference type="InterPro" id="IPR008258">
    <property type="entry name" value="Transglycosylase_SLT_dom_1"/>
</dbReference>
<dbReference type="PROSITE" id="PS00922">
    <property type="entry name" value="TRANSGLYCOSYLASE"/>
    <property type="match status" value="1"/>
</dbReference>
<dbReference type="InterPro" id="IPR023346">
    <property type="entry name" value="Lysozyme-like_dom_sf"/>
</dbReference>
<dbReference type="SUPFAM" id="SSF53955">
    <property type="entry name" value="Lysozyme-like"/>
    <property type="match status" value="1"/>
</dbReference>
<evidence type="ECO:0000313" key="5">
    <source>
        <dbReference type="EMBL" id="VAW37615.1"/>
    </source>
</evidence>
<dbReference type="InterPro" id="IPR001638">
    <property type="entry name" value="Solute-binding_3/MltF_N"/>
</dbReference>
<evidence type="ECO:0000256" key="2">
    <source>
        <dbReference type="ARBA" id="ARBA00022729"/>
    </source>
</evidence>
<dbReference type="InterPro" id="IPR000189">
    <property type="entry name" value="Transglyc_AS"/>
</dbReference>
<dbReference type="SUPFAM" id="SSF53850">
    <property type="entry name" value="Periplasmic binding protein-like II"/>
    <property type="match status" value="1"/>
</dbReference>
<sequence>MRFVLLVFIYLFLISPANSLDQWQKIEAKGYLTWVTRPSPLTYYTSLDGVIGLEYDILKQFCDVNGLELVVVTAASNKELFNMFDGFNIDIAGANLTLTDERVKKYSASLAYDETYISLVSSYRQPKITSMERLKNLSGMIINNSSYEIIADDLVKNYGTKISRLDDGGLYELLQMVAAGSIDFTLSDSNIIPIYGVYIPQLRVGKQLSDVHEIVFYMRKGKDSLLQTKLDDFIEKYIFQNKVNRYKQFIIDTLPNSKPADTVNFLKNYKNRWPKVKPIIYATARKFNISPILLGAISYQESHWNAKAVSPTLVKGLMMLTKAVASEQDVTDRFNPLQSLEGGVRHFLKMRKRVPARINEPDKTNFALAAYNLGYGHLEKARVMTQKAGKNPDLWSDVKLFLPRLNNLEKNRADGKTAVRYVENIHVYQNLLQWKEQQ</sequence>
<dbReference type="Pfam" id="PF01464">
    <property type="entry name" value="SLT"/>
    <property type="match status" value="1"/>
</dbReference>
<name>A0A3B0V254_9ZZZZ</name>
<keyword evidence="3" id="KW-0998">Cell outer membrane</keyword>
<evidence type="ECO:0000256" key="3">
    <source>
        <dbReference type="ARBA" id="ARBA00023237"/>
    </source>
</evidence>
<evidence type="ECO:0000259" key="4">
    <source>
        <dbReference type="SMART" id="SM00062"/>
    </source>
</evidence>
<dbReference type="GO" id="GO:0009279">
    <property type="term" value="C:cell outer membrane"/>
    <property type="evidence" value="ECO:0007669"/>
    <property type="project" value="UniProtKB-SubCell"/>
</dbReference>
<dbReference type="GO" id="GO:0009253">
    <property type="term" value="P:peptidoglycan catabolic process"/>
    <property type="evidence" value="ECO:0007669"/>
    <property type="project" value="TreeGrafter"/>
</dbReference>
<dbReference type="SMART" id="SM00062">
    <property type="entry name" value="PBPb"/>
    <property type="match status" value="1"/>
</dbReference>
<comment type="subcellular location">
    <subcellularLocation>
        <location evidence="1">Cell outer membrane</location>
        <topology evidence="1">Peripheral membrane protein</topology>
    </subcellularLocation>
</comment>